<feature type="chain" id="PRO_5031309364" description="Secreted protein" evidence="1">
    <location>
        <begin position="24"/>
        <end position="213"/>
    </location>
</feature>
<sequence length="213" mass="22273">MGTPAMLFSVGVIIMASLLPVEGSVLTNSTSGAGGAAIGASSEVVQPGIDTLVNYVRTLMRKTFKPENGGLCLFSLGGTESVDEPDGDEPDGGGSECAWQCPHTGRKTKMIFSTGSGTRIVKDFVCETPATKKRCTTGGGKDCMVAAFTLADAVHTLDVGKVHFPTPGTVSSSKQCTLNIKVTDFSTTQEFEMDFDMDRLNCMGGSDAGYESD</sequence>
<gene>
    <name evidence="2" type="ORF">VBRA1451_LOCUS27206</name>
</gene>
<evidence type="ECO:0000313" key="2">
    <source>
        <dbReference type="EMBL" id="CAD9072123.1"/>
    </source>
</evidence>
<reference evidence="2" key="1">
    <citation type="submission" date="2021-01" db="EMBL/GenBank/DDBJ databases">
        <authorList>
            <person name="Corre E."/>
            <person name="Pelletier E."/>
            <person name="Niang G."/>
            <person name="Scheremetjew M."/>
            <person name="Finn R."/>
            <person name="Kale V."/>
            <person name="Holt S."/>
            <person name="Cochrane G."/>
            <person name="Meng A."/>
            <person name="Brown T."/>
            <person name="Cohen L."/>
        </authorList>
    </citation>
    <scope>NUCLEOTIDE SEQUENCE</scope>
    <source>
        <strain evidence="2">CCMP3346</strain>
    </source>
</reference>
<name>A0A7S1KFI9_9ALVE</name>
<proteinExistence type="predicted"/>
<dbReference type="EMBL" id="HBGB01046239">
    <property type="protein sequence ID" value="CAD9072123.1"/>
    <property type="molecule type" value="Transcribed_RNA"/>
</dbReference>
<dbReference type="AlphaFoldDB" id="A0A7S1KFI9"/>
<organism evidence="2">
    <name type="scientific">Vitrella brassicaformis</name>
    <dbReference type="NCBI Taxonomy" id="1169539"/>
    <lineage>
        <taxon>Eukaryota</taxon>
        <taxon>Sar</taxon>
        <taxon>Alveolata</taxon>
        <taxon>Colpodellida</taxon>
        <taxon>Vitrellaceae</taxon>
        <taxon>Vitrella</taxon>
    </lineage>
</organism>
<feature type="signal peptide" evidence="1">
    <location>
        <begin position="1"/>
        <end position="23"/>
    </location>
</feature>
<protein>
    <recommendedName>
        <fullName evidence="3">Secreted protein</fullName>
    </recommendedName>
</protein>
<evidence type="ECO:0000256" key="1">
    <source>
        <dbReference type="SAM" id="SignalP"/>
    </source>
</evidence>
<evidence type="ECO:0008006" key="3">
    <source>
        <dbReference type="Google" id="ProtNLM"/>
    </source>
</evidence>
<accession>A0A7S1KFI9</accession>
<keyword evidence="1" id="KW-0732">Signal</keyword>